<feature type="region of interest" description="Disordered" evidence="6">
    <location>
        <begin position="76"/>
        <end position="99"/>
    </location>
</feature>
<accession>A0A0K9Q3Y3</accession>
<keyword evidence="1" id="KW-0488">Methylation</keyword>
<evidence type="ECO:0000256" key="3">
    <source>
        <dbReference type="ARBA" id="ARBA00023288"/>
    </source>
</evidence>
<dbReference type="OrthoDB" id="1930492at2759"/>
<dbReference type="Pfam" id="PF00403">
    <property type="entry name" value="HMA"/>
    <property type="match status" value="1"/>
</dbReference>
<dbReference type="InterPro" id="IPR006121">
    <property type="entry name" value="HMA_dom"/>
</dbReference>
<dbReference type="GO" id="GO:0046872">
    <property type="term" value="F:metal ion binding"/>
    <property type="evidence" value="ECO:0007669"/>
    <property type="project" value="UniProtKB-KW"/>
</dbReference>
<comment type="similarity">
    <text evidence="5">Belongs to the HIPP family.</text>
</comment>
<dbReference type="AlphaFoldDB" id="A0A0K9Q3Y3"/>
<dbReference type="EMBL" id="LFYR01000204">
    <property type="protein sequence ID" value="KMZ75155.1"/>
    <property type="molecule type" value="Genomic_DNA"/>
</dbReference>
<dbReference type="InterPro" id="IPR036163">
    <property type="entry name" value="HMA_dom_sf"/>
</dbReference>
<dbReference type="OMA" id="SVEWHGE"/>
<keyword evidence="4" id="KW-0636">Prenylation</keyword>
<dbReference type="Gene3D" id="3.30.70.100">
    <property type="match status" value="1"/>
</dbReference>
<organism evidence="8 9">
    <name type="scientific">Zostera marina</name>
    <name type="common">Eelgrass</name>
    <dbReference type="NCBI Taxonomy" id="29655"/>
    <lineage>
        <taxon>Eukaryota</taxon>
        <taxon>Viridiplantae</taxon>
        <taxon>Streptophyta</taxon>
        <taxon>Embryophyta</taxon>
        <taxon>Tracheophyta</taxon>
        <taxon>Spermatophyta</taxon>
        <taxon>Magnoliopsida</taxon>
        <taxon>Liliopsida</taxon>
        <taxon>Zosteraceae</taxon>
        <taxon>Zostera</taxon>
    </lineage>
</organism>
<evidence type="ECO:0000256" key="2">
    <source>
        <dbReference type="ARBA" id="ARBA00022723"/>
    </source>
</evidence>
<evidence type="ECO:0000313" key="9">
    <source>
        <dbReference type="Proteomes" id="UP000036987"/>
    </source>
</evidence>
<evidence type="ECO:0000256" key="6">
    <source>
        <dbReference type="SAM" id="MobiDB-lite"/>
    </source>
</evidence>
<evidence type="ECO:0000256" key="5">
    <source>
        <dbReference type="ARBA" id="ARBA00024045"/>
    </source>
</evidence>
<reference evidence="9" key="1">
    <citation type="journal article" date="2016" name="Nature">
        <title>The genome of the seagrass Zostera marina reveals angiosperm adaptation to the sea.</title>
        <authorList>
            <person name="Olsen J.L."/>
            <person name="Rouze P."/>
            <person name="Verhelst B."/>
            <person name="Lin Y.-C."/>
            <person name="Bayer T."/>
            <person name="Collen J."/>
            <person name="Dattolo E."/>
            <person name="De Paoli E."/>
            <person name="Dittami S."/>
            <person name="Maumus F."/>
            <person name="Michel G."/>
            <person name="Kersting A."/>
            <person name="Lauritano C."/>
            <person name="Lohaus R."/>
            <person name="Toepel M."/>
            <person name="Tonon T."/>
            <person name="Vanneste K."/>
            <person name="Amirebrahimi M."/>
            <person name="Brakel J."/>
            <person name="Bostroem C."/>
            <person name="Chovatia M."/>
            <person name="Grimwood J."/>
            <person name="Jenkins J.W."/>
            <person name="Jueterbock A."/>
            <person name="Mraz A."/>
            <person name="Stam W.T."/>
            <person name="Tice H."/>
            <person name="Bornberg-Bauer E."/>
            <person name="Green P.J."/>
            <person name="Pearson G.A."/>
            <person name="Procaccini G."/>
            <person name="Duarte C.M."/>
            <person name="Schmutz J."/>
            <person name="Reusch T.B.H."/>
            <person name="Van de Peer Y."/>
        </authorList>
    </citation>
    <scope>NUCLEOTIDE SEQUENCE [LARGE SCALE GENOMIC DNA]</scope>
    <source>
        <strain evidence="9">cv. Finnish</strain>
    </source>
</reference>
<dbReference type="InterPro" id="IPR051863">
    <property type="entry name" value="HIPP"/>
</dbReference>
<dbReference type="PANTHER" id="PTHR45811">
    <property type="entry name" value="COPPER TRANSPORT PROTEIN FAMILY-RELATED"/>
    <property type="match status" value="1"/>
</dbReference>
<dbReference type="PANTHER" id="PTHR45811:SF49">
    <property type="entry name" value="OS04G0667600 PROTEIN"/>
    <property type="match status" value="1"/>
</dbReference>
<name>A0A0K9Q3Y3_ZOSMR</name>
<proteinExistence type="inferred from homology"/>
<comment type="caution">
    <text evidence="8">The sequence shown here is derived from an EMBL/GenBank/DDBJ whole genome shotgun (WGS) entry which is preliminary data.</text>
</comment>
<keyword evidence="3" id="KW-0449">Lipoprotein</keyword>
<dbReference type="Proteomes" id="UP000036987">
    <property type="component" value="Unassembled WGS sequence"/>
</dbReference>
<evidence type="ECO:0000256" key="1">
    <source>
        <dbReference type="ARBA" id="ARBA00022481"/>
    </source>
</evidence>
<sequence>MKKVVVKSNFHDQKSKKKAMKAVSSITGIDSMLADVDEGKLTIIGNIDPVSVAKKLRAKKLPADIVSVSLVEEEHAEEATKEIDNPPPSQPSEGEKSVEKLKEHISIFLQNNYENRNPFAELHSVEEPLNLCLIS</sequence>
<dbReference type="PROSITE" id="PS50846">
    <property type="entry name" value="HMA_2"/>
    <property type="match status" value="1"/>
</dbReference>
<keyword evidence="2" id="KW-0479">Metal-binding</keyword>
<protein>
    <recommendedName>
        <fullName evidence="7">HMA domain-containing protein</fullName>
    </recommendedName>
</protein>
<dbReference type="STRING" id="29655.A0A0K9Q3Y3"/>
<gene>
    <name evidence="8" type="ORF">ZOSMA_118G00330</name>
</gene>
<keyword evidence="9" id="KW-1185">Reference proteome</keyword>
<evidence type="ECO:0000313" key="8">
    <source>
        <dbReference type="EMBL" id="KMZ75155.1"/>
    </source>
</evidence>
<feature type="domain" description="HMA" evidence="7">
    <location>
        <begin position="1"/>
        <end position="64"/>
    </location>
</feature>
<evidence type="ECO:0000256" key="4">
    <source>
        <dbReference type="ARBA" id="ARBA00023289"/>
    </source>
</evidence>
<dbReference type="SUPFAM" id="SSF55008">
    <property type="entry name" value="HMA, heavy metal-associated domain"/>
    <property type="match status" value="1"/>
</dbReference>
<evidence type="ECO:0000259" key="7">
    <source>
        <dbReference type="PROSITE" id="PS50846"/>
    </source>
</evidence>